<protein>
    <submittedName>
        <fullName evidence="3">Unnamed protein product</fullName>
    </submittedName>
</protein>
<sequence>MKCEELGVQLPEVGGAVLPHHALGYLQIPKAVDHIRDKFGAETAATTAAATPLPRVVRRQKRTLMQDMPKRNRRNLIVESDSDSDEGSSDQSGRINAMSPVASSKKTKYAKKPRLQEQVEANPAVREENQPLVDQLVQLGDYEMHHGHSQRGLSRLRAAKEIRDTTMVITSGAQAKKLERVGASVATKIDQLLNEGLSAALSEYDGDEEALPVTKAKSNTSLSQASKSLGFLPEAPPEDEGLETQDSSLVQGSNASGTQYRKSKSTPLKRLAADQKVSTRTKVAKKAKLERGLVLPEASSETEEKPAPGLQGKDTHDDSASSDAADQDIAALLELEGLDDADGVNDESSDEFTL</sequence>
<feature type="compositionally biased region" description="Polar residues" evidence="1">
    <location>
        <begin position="244"/>
        <end position="260"/>
    </location>
</feature>
<feature type="region of interest" description="Disordered" evidence="1">
    <location>
        <begin position="212"/>
        <end position="354"/>
    </location>
</feature>
<dbReference type="Proteomes" id="UP001165083">
    <property type="component" value="Unassembled WGS sequence"/>
</dbReference>
<proteinExistence type="predicted"/>
<gene>
    <name evidence="3" type="ORF">Plil01_000038400</name>
</gene>
<feature type="compositionally biased region" description="Acidic residues" evidence="1">
    <location>
        <begin position="336"/>
        <end position="354"/>
    </location>
</feature>
<evidence type="ECO:0000313" key="3">
    <source>
        <dbReference type="EMBL" id="GMF09484.1"/>
    </source>
</evidence>
<dbReference type="Pfam" id="PF14716">
    <property type="entry name" value="HHH_8"/>
    <property type="match status" value="1"/>
</dbReference>
<comment type="caution">
    <text evidence="3">The sequence shown here is derived from an EMBL/GenBank/DDBJ whole genome shotgun (WGS) entry which is preliminary data.</text>
</comment>
<name>A0A9W6WML8_9STRA</name>
<feature type="compositionally biased region" description="Low complexity" evidence="1">
    <location>
        <begin position="321"/>
        <end position="335"/>
    </location>
</feature>
<dbReference type="InterPro" id="IPR027421">
    <property type="entry name" value="DNA_pol_lamdba_lyase_dom_sf"/>
</dbReference>
<feature type="region of interest" description="Disordered" evidence="1">
    <location>
        <begin position="62"/>
        <end position="126"/>
    </location>
</feature>
<dbReference type="OrthoDB" id="205514at2759"/>
<feature type="compositionally biased region" description="Polar residues" evidence="1">
    <location>
        <begin position="216"/>
        <end position="227"/>
    </location>
</feature>
<dbReference type="Gene3D" id="1.10.150.110">
    <property type="entry name" value="DNA polymerase beta, N-terminal domain-like"/>
    <property type="match status" value="1"/>
</dbReference>
<reference evidence="3" key="1">
    <citation type="submission" date="2023-04" db="EMBL/GenBank/DDBJ databases">
        <title>Phytophthora lilii NBRC 32176.</title>
        <authorList>
            <person name="Ichikawa N."/>
            <person name="Sato H."/>
            <person name="Tonouchi N."/>
        </authorList>
    </citation>
    <scope>NUCLEOTIDE SEQUENCE</scope>
    <source>
        <strain evidence="3">NBRC 32176</strain>
    </source>
</reference>
<evidence type="ECO:0000259" key="2">
    <source>
        <dbReference type="Pfam" id="PF14716"/>
    </source>
</evidence>
<evidence type="ECO:0000313" key="4">
    <source>
        <dbReference type="Proteomes" id="UP001165083"/>
    </source>
</evidence>
<accession>A0A9W6WML8</accession>
<keyword evidence="4" id="KW-1185">Reference proteome</keyword>
<dbReference type="InterPro" id="IPR010996">
    <property type="entry name" value="HHH_MUS81"/>
</dbReference>
<feature type="domain" description="Crossover junction endonuclease MUS81-like HHH" evidence="2">
    <location>
        <begin position="128"/>
        <end position="196"/>
    </location>
</feature>
<dbReference type="EMBL" id="BSXW01000010">
    <property type="protein sequence ID" value="GMF09484.1"/>
    <property type="molecule type" value="Genomic_DNA"/>
</dbReference>
<evidence type="ECO:0000256" key="1">
    <source>
        <dbReference type="SAM" id="MobiDB-lite"/>
    </source>
</evidence>
<dbReference type="SUPFAM" id="SSF47802">
    <property type="entry name" value="DNA polymerase beta, N-terminal domain-like"/>
    <property type="match status" value="1"/>
</dbReference>
<organism evidence="3 4">
    <name type="scientific">Phytophthora lilii</name>
    <dbReference type="NCBI Taxonomy" id="2077276"/>
    <lineage>
        <taxon>Eukaryota</taxon>
        <taxon>Sar</taxon>
        <taxon>Stramenopiles</taxon>
        <taxon>Oomycota</taxon>
        <taxon>Peronosporomycetes</taxon>
        <taxon>Peronosporales</taxon>
        <taxon>Peronosporaceae</taxon>
        <taxon>Phytophthora</taxon>
    </lineage>
</organism>
<dbReference type="AlphaFoldDB" id="A0A9W6WML8"/>